<dbReference type="InterPro" id="IPR007497">
    <property type="entry name" value="SIMPL/DUF541"/>
</dbReference>
<organism evidence="1 2">
    <name type="scientific">Paramecium sonneborni</name>
    <dbReference type="NCBI Taxonomy" id="65129"/>
    <lineage>
        <taxon>Eukaryota</taxon>
        <taxon>Sar</taxon>
        <taxon>Alveolata</taxon>
        <taxon>Ciliophora</taxon>
        <taxon>Intramacronucleata</taxon>
        <taxon>Oligohymenophorea</taxon>
        <taxon>Peniculida</taxon>
        <taxon>Parameciidae</taxon>
        <taxon>Paramecium</taxon>
    </lineage>
</organism>
<sequence length="248" mass="28160">MLIILVGLLQIYGKSIRKEQIWCEKQQIMKSQNNSKGFTITIPGSGTVDLLPSIGTVSFTIEILDKDASEALDQANNLVMNAVQQIKNELGYSNYEIETGMFELEIQYKDNEQQLQGYKVRNQLYVITRDLQMIGKIITIGVNAGLNIIDGITYQNKAEEIDQANDEALNQAIEDAKRKAKQVADSLKMKVLRIKKFKYLDSYGSSITNGYQPETRVDENVRKNEETPIFASKSHVRVDIQLKVELEY</sequence>
<evidence type="ECO:0008006" key="3">
    <source>
        <dbReference type="Google" id="ProtNLM"/>
    </source>
</evidence>
<evidence type="ECO:0000313" key="2">
    <source>
        <dbReference type="Proteomes" id="UP000692954"/>
    </source>
</evidence>
<dbReference type="PANTHER" id="PTHR34387">
    <property type="entry name" value="SLR1258 PROTEIN"/>
    <property type="match status" value="1"/>
</dbReference>
<keyword evidence="2" id="KW-1185">Reference proteome</keyword>
<accession>A0A8S1LGR2</accession>
<dbReference type="PANTHER" id="PTHR34387:SF2">
    <property type="entry name" value="SLR1258 PROTEIN"/>
    <property type="match status" value="1"/>
</dbReference>
<protein>
    <recommendedName>
        <fullName evidence="3">SIMPL domain-containing protein</fullName>
    </recommendedName>
</protein>
<evidence type="ECO:0000313" key="1">
    <source>
        <dbReference type="EMBL" id="CAD8064773.1"/>
    </source>
</evidence>
<gene>
    <name evidence="1" type="ORF">PSON_ATCC_30995.1.T0190285</name>
</gene>
<dbReference type="OrthoDB" id="293665at2759"/>
<proteinExistence type="predicted"/>
<dbReference type="AlphaFoldDB" id="A0A8S1LGR2"/>
<name>A0A8S1LGR2_9CILI</name>
<dbReference type="InterPro" id="IPR052022">
    <property type="entry name" value="26kDa_periplasmic_antigen"/>
</dbReference>
<dbReference type="EMBL" id="CAJJDN010000019">
    <property type="protein sequence ID" value="CAD8064773.1"/>
    <property type="molecule type" value="Genomic_DNA"/>
</dbReference>
<dbReference type="Proteomes" id="UP000692954">
    <property type="component" value="Unassembled WGS sequence"/>
</dbReference>
<dbReference type="Pfam" id="PF04402">
    <property type="entry name" value="SIMPL"/>
    <property type="match status" value="1"/>
</dbReference>
<comment type="caution">
    <text evidence="1">The sequence shown here is derived from an EMBL/GenBank/DDBJ whole genome shotgun (WGS) entry which is preliminary data.</text>
</comment>
<reference evidence="1" key="1">
    <citation type="submission" date="2021-01" db="EMBL/GenBank/DDBJ databases">
        <authorList>
            <consortium name="Genoscope - CEA"/>
            <person name="William W."/>
        </authorList>
    </citation>
    <scope>NUCLEOTIDE SEQUENCE</scope>
</reference>
<dbReference type="GO" id="GO:0006974">
    <property type="term" value="P:DNA damage response"/>
    <property type="evidence" value="ECO:0007669"/>
    <property type="project" value="TreeGrafter"/>
</dbReference>